<accession>A0A135LN14</accession>
<comment type="caution">
    <text evidence="1">The sequence shown here is derived from an EMBL/GenBank/DDBJ whole genome shotgun (WGS) entry which is preliminary data.</text>
</comment>
<keyword evidence="2" id="KW-1185">Reference proteome</keyword>
<dbReference type="STRING" id="5078.A0A135LN14"/>
<dbReference type="GeneID" id="63709862"/>
<dbReference type="OrthoDB" id="4479239at2759"/>
<dbReference type="OMA" id="TEWESYE"/>
<dbReference type="AlphaFoldDB" id="A0A135LN14"/>
<proteinExistence type="predicted"/>
<evidence type="ECO:0000313" key="1">
    <source>
        <dbReference type="EMBL" id="KXG50357.1"/>
    </source>
</evidence>
<evidence type="ECO:0000313" key="2">
    <source>
        <dbReference type="Proteomes" id="UP000070168"/>
    </source>
</evidence>
<dbReference type="Proteomes" id="UP000070168">
    <property type="component" value="Unassembled WGS sequence"/>
</dbReference>
<organism evidence="1 2">
    <name type="scientific">Penicillium patulum</name>
    <name type="common">Penicillium griseofulvum</name>
    <dbReference type="NCBI Taxonomy" id="5078"/>
    <lineage>
        <taxon>Eukaryota</taxon>
        <taxon>Fungi</taxon>
        <taxon>Dikarya</taxon>
        <taxon>Ascomycota</taxon>
        <taxon>Pezizomycotina</taxon>
        <taxon>Eurotiomycetes</taxon>
        <taxon>Eurotiomycetidae</taxon>
        <taxon>Eurotiales</taxon>
        <taxon>Aspergillaceae</taxon>
        <taxon>Penicillium</taxon>
    </lineage>
</organism>
<protein>
    <submittedName>
        <fullName evidence="1">Uncharacterized protein</fullName>
    </submittedName>
</protein>
<name>A0A135LN14_PENPA</name>
<dbReference type="RefSeq" id="XP_040648893.1">
    <property type="nucleotide sequence ID" value="XM_040794562.1"/>
</dbReference>
<reference evidence="1 2" key="1">
    <citation type="journal article" date="2016" name="BMC Genomics">
        <title>Genome sequencing and secondary metabolism of the postharvest pathogen Penicillium griseofulvum.</title>
        <authorList>
            <person name="Banani H."/>
            <person name="Marcet-Houben M."/>
            <person name="Ballester A.R."/>
            <person name="Abbruscato P."/>
            <person name="Gonzalez-Candelas L."/>
            <person name="Gabaldon T."/>
            <person name="Spadaro D."/>
        </authorList>
    </citation>
    <scope>NUCLEOTIDE SEQUENCE [LARGE SCALE GENOMIC DNA]</scope>
    <source>
        <strain evidence="1 2">PG3</strain>
    </source>
</reference>
<dbReference type="EMBL" id="LHQR01000047">
    <property type="protein sequence ID" value="KXG50357.1"/>
    <property type="molecule type" value="Genomic_DNA"/>
</dbReference>
<gene>
    <name evidence="1" type="ORF">PGRI_068480</name>
</gene>
<sequence>MKKIEKTINRIRARASASRERIRGSISATRNRIKEKYSAMRKSNKATTSATVPDPVSEAVPAASEVQNESDQAIELVPTSQKMAETYMYSDTPLCYVAPYTDVNFKERTWLSFGADWPSFENRFDEDMRRHPPEMIVNRSSQCPFDWLPLNVRAKIWKYAFGDTKEAIFLTKDGIAPRSPCSMRFVSWEWMSETWFAWVNSMSNRTLVIVDFPRHAYLSPPCPILRDLSTIRLRALKLTLGDKDANKAAKRNREFLRFVSKHRDDGFVTARTLIIELRKNWTAGGLTDEDIGSLLACGAFAHFERIRIHGWITSESLDRLLKRASQMAQAALRRLPSSEPETGL</sequence>